<organism evidence="2 3">
    <name type="scientific">Paracoccidioides brasiliensis</name>
    <dbReference type="NCBI Taxonomy" id="121759"/>
    <lineage>
        <taxon>Eukaryota</taxon>
        <taxon>Fungi</taxon>
        <taxon>Dikarya</taxon>
        <taxon>Ascomycota</taxon>
        <taxon>Pezizomycotina</taxon>
        <taxon>Eurotiomycetes</taxon>
        <taxon>Eurotiomycetidae</taxon>
        <taxon>Onygenales</taxon>
        <taxon>Ajellomycetaceae</taxon>
        <taxon>Paracoccidioides</taxon>
    </lineage>
</organism>
<protein>
    <submittedName>
        <fullName evidence="2">Uncharacterized protein</fullName>
    </submittedName>
</protein>
<dbReference type="VEuPathDB" id="FungiDB:PABG_07199"/>
<dbReference type="AlphaFoldDB" id="A0A1D2JH42"/>
<evidence type="ECO:0000313" key="3">
    <source>
        <dbReference type="Proteomes" id="UP000242814"/>
    </source>
</evidence>
<comment type="caution">
    <text evidence="2">The sequence shown here is derived from an EMBL/GenBank/DDBJ whole genome shotgun (WGS) entry which is preliminary data.</text>
</comment>
<accession>A0A1D2JH42</accession>
<evidence type="ECO:0000256" key="1">
    <source>
        <dbReference type="SAM" id="MobiDB-lite"/>
    </source>
</evidence>
<dbReference type="Proteomes" id="UP000242814">
    <property type="component" value="Unassembled WGS sequence"/>
</dbReference>
<dbReference type="VEuPathDB" id="FungiDB:PADG_05161"/>
<proteinExistence type="predicted"/>
<name>A0A1D2JH42_PARBR</name>
<reference evidence="2 3" key="1">
    <citation type="submission" date="2016-06" db="EMBL/GenBank/DDBJ databases">
        <authorList>
            <person name="Kjaerup R.B."/>
            <person name="Dalgaard T.S."/>
            <person name="Juul-Madsen H.R."/>
        </authorList>
    </citation>
    <scope>NUCLEOTIDE SEQUENCE [LARGE SCALE GENOMIC DNA]</scope>
    <source>
        <strain evidence="2 3">Pb300</strain>
    </source>
</reference>
<feature type="region of interest" description="Disordered" evidence="1">
    <location>
        <begin position="175"/>
        <end position="225"/>
    </location>
</feature>
<dbReference type="EMBL" id="LZYO01000103">
    <property type="protein sequence ID" value="ODH34371.1"/>
    <property type="molecule type" value="Genomic_DNA"/>
</dbReference>
<dbReference type="OMA" id="DDMGYPR"/>
<sequence length="225" mass="24240">MLPPSDSVNHQSLKLAEFVASLRSQNRLASVPPPPYTVSTVPTLTDDSLADIVDDEDEEETPSMAPIIIKIDTSIDIEGQGNTIVIPTSIGRSTAEQAPSIIFPSSSQTSEKSLLQQLQKQRQFKSAQLASTIISALKASGVLDDRETGKQQPVEVNVSSGIRIRGDRNVVCAGVPKKEELTPAESEDASPEKGPSSLSSEWKRKRSASSQPVDMPCAKRNLSFK</sequence>
<evidence type="ECO:0000313" key="2">
    <source>
        <dbReference type="EMBL" id="ODH34371.1"/>
    </source>
</evidence>
<gene>
    <name evidence="2" type="ORF">ACO22_03118</name>
</gene>